<sequence length="132" mass="14795">MKKHDSRSRRKETQFKVVESQRSRTDYPRREHQEEYGTEIMPPYSMNTTQEDRSEQSGYTAAKDVNTGKAVGYVGLVIGIFALFMWSVILGPIAAVTGYYSFAQGSRTLGAWGIGLGLIATVSYFVLIPFAR</sequence>
<dbReference type="OrthoDB" id="1754157at2"/>
<feature type="region of interest" description="Disordered" evidence="1">
    <location>
        <begin position="1"/>
        <end position="60"/>
    </location>
</feature>
<dbReference type="EMBL" id="CP040396">
    <property type="protein sequence ID" value="QCT02203.1"/>
    <property type="molecule type" value="Genomic_DNA"/>
</dbReference>
<protein>
    <recommendedName>
        <fullName evidence="5">DUF4190 domain-containing protein</fullName>
    </recommendedName>
</protein>
<dbReference type="Proteomes" id="UP000300879">
    <property type="component" value="Chromosome"/>
</dbReference>
<feature type="compositionally biased region" description="Basic and acidic residues" evidence="1">
    <location>
        <begin position="11"/>
        <end position="35"/>
    </location>
</feature>
<dbReference type="PANTHER" id="PTHR40040:SF1">
    <property type="entry name" value="MEMBRANE PROTEIN"/>
    <property type="match status" value="1"/>
</dbReference>
<dbReference type="RefSeq" id="WP_138225263.1">
    <property type="nucleotide sequence ID" value="NZ_CP040396.1"/>
</dbReference>
<keyword evidence="2" id="KW-0472">Membrane</keyword>
<dbReference type="PANTHER" id="PTHR40040">
    <property type="entry name" value="SMALL HYDROPHOBIC PROTEIN-RELATED"/>
    <property type="match status" value="1"/>
</dbReference>
<keyword evidence="4" id="KW-1185">Reference proteome</keyword>
<keyword evidence="2" id="KW-1133">Transmembrane helix</keyword>
<evidence type="ECO:0000313" key="3">
    <source>
        <dbReference type="EMBL" id="QCT02203.1"/>
    </source>
</evidence>
<feature type="transmembrane region" description="Helical" evidence="2">
    <location>
        <begin position="109"/>
        <end position="131"/>
    </location>
</feature>
<evidence type="ECO:0000256" key="1">
    <source>
        <dbReference type="SAM" id="MobiDB-lite"/>
    </source>
</evidence>
<feature type="compositionally biased region" description="Basic residues" evidence="1">
    <location>
        <begin position="1"/>
        <end position="10"/>
    </location>
</feature>
<name>A0A4P8XIZ5_9BACL</name>
<evidence type="ECO:0000256" key="2">
    <source>
        <dbReference type="SAM" id="Phobius"/>
    </source>
</evidence>
<evidence type="ECO:0000313" key="4">
    <source>
        <dbReference type="Proteomes" id="UP000300879"/>
    </source>
</evidence>
<accession>A0A4P8XIZ5</accession>
<keyword evidence="2" id="KW-0812">Transmembrane</keyword>
<gene>
    <name evidence="3" type="ORF">E6C60_1487</name>
</gene>
<proteinExistence type="predicted"/>
<reference evidence="3 4" key="1">
    <citation type="submission" date="2019-05" db="EMBL/GenBank/DDBJ databases">
        <authorList>
            <person name="Chen C."/>
        </authorList>
    </citation>
    <scope>NUCLEOTIDE SEQUENCE [LARGE SCALE GENOMIC DNA]</scope>
    <source>
        <strain evidence="3 4">HB172198</strain>
    </source>
</reference>
<organism evidence="3 4">
    <name type="scientific">Paenibacillus algicola</name>
    <dbReference type="NCBI Taxonomy" id="2565926"/>
    <lineage>
        <taxon>Bacteria</taxon>
        <taxon>Bacillati</taxon>
        <taxon>Bacillota</taxon>
        <taxon>Bacilli</taxon>
        <taxon>Bacillales</taxon>
        <taxon>Paenibacillaceae</taxon>
        <taxon>Paenibacillus</taxon>
    </lineage>
</organism>
<evidence type="ECO:0008006" key="5">
    <source>
        <dbReference type="Google" id="ProtNLM"/>
    </source>
</evidence>
<dbReference type="AlphaFoldDB" id="A0A4P8XIZ5"/>
<dbReference type="KEGG" id="palo:E6C60_1487"/>
<feature type="transmembrane region" description="Helical" evidence="2">
    <location>
        <begin position="70"/>
        <end position="89"/>
    </location>
</feature>
<dbReference type="InterPro" id="IPR055338">
    <property type="entry name" value="YqfX-like"/>
</dbReference>